<name>A0A2M6WZP3_9BACT</name>
<protein>
    <recommendedName>
        <fullName evidence="4">DUF456 domain-containing protein</fullName>
    </recommendedName>
</protein>
<dbReference type="AlphaFoldDB" id="A0A2M6WZP3"/>
<feature type="transmembrane region" description="Helical" evidence="1">
    <location>
        <begin position="6"/>
        <end position="26"/>
    </location>
</feature>
<dbReference type="Proteomes" id="UP000230731">
    <property type="component" value="Unassembled WGS sequence"/>
</dbReference>
<evidence type="ECO:0000313" key="2">
    <source>
        <dbReference type="EMBL" id="PIT98225.1"/>
    </source>
</evidence>
<dbReference type="InterPro" id="IPR007403">
    <property type="entry name" value="DUF456"/>
</dbReference>
<reference evidence="3" key="1">
    <citation type="submission" date="2017-09" db="EMBL/GenBank/DDBJ databases">
        <title>Depth-based differentiation of microbial function through sediment-hosted aquifers and enrichment of novel symbionts in the deep terrestrial subsurface.</title>
        <authorList>
            <person name="Probst A.J."/>
            <person name="Ladd B."/>
            <person name="Jarett J.K."/>
            <person name="Geller-Mcgrath D.E."/>
            <person name="Sieber C.M.K."/>
            <person name="Emerson J.B."/>
            <person name="Anantharaman K."/>
            <person name="Thomas B.C."/>
            <person name="Malmstrom R."/>
            <person name="Stieglmeier M."/>
            <person name="Klingl A."/>
            <person name="Woyke T."/>
            <person name="Ryan C.M."/>
            <person name="Banfield J.F."/>
        </authorList>
    </citation>
    <scope>NUCLEOTIDE SEQUENCE [LARGE SCALE GENOMIC DNA]</scope>
</reference>
<accession>A0A2M6WZP3</accession>
<evidence type="ECO:0000256" key="1">
    <source>
        <dbReference type="SAM" id="Phobius"/>
    </source>
</evidence>
<dbReference type="EMBL" id="PEZP01000022">
    <property type="protein sequence ID" value="PIT98225.1"/>
    <property type="molecule type" value="Genomic_DNA"/>
</dbReference>
<sequence length="161" mass="16112">MSLFIIWFIVSLLFLAGLAGIFIPAVPGIALVFAGILVYAAVTGFAVISVPMVIVLSLIALLAWLADWFGPAAGARLGGGGKATILGSVIGLLLGLMMGSPLGIAPGAFLGALAGALYEGKSGSAASRAAVFSVLGLLGAAVVQFILALGMIAAFFVAVYW</sequence>
<feature type="transmembrane region" description="Helical" evidence="1">
    <location>
        <begin position="38"/>
        <end position="65"/>
    </location>
</feature>
<keyword evidence="1" id="KW-0472">Membrane</keyword>
<proteinExistence type="predicted"/>
<comment type="caution">
    <text evidence="2">The sequence shown here is derived from an EMBL/GenBank/DDBJ whole genome shotgun (WGS) entry which is preliminary data.</text>
</comment>
<feature type="transmembrane region" description="Helical" evidence="1">
    <location>
        <begin position="130"/>
        <end position="160"/>
    </location>
</feature>
<evidence type="ECO:0008006" key="4">
    <source>
        <dbReference type="Google" id="ProtNLM"/>
    </source>
</evidence>
<gene>
    <name evidence="2" type="ORF">COT71_01855</name>
</gene>
<dbReference type="Pfam" id="PF04306">
    <property type="entry name" value="DUF456"/>
    <property type="match status" value="1"/>
</dbReference>
<organism evidence="2 3">
    <name type="scientific">Candidatus Andersenbacteria bacterium CG10_big_fil_rev_8_21_14_0_10_54_11</name>
    <dbReference type="NCBI Taxonomy" id="1974485"/>
    <lineage>
        <taxon>Bacteria</taxon>
        <taxon>Candidatus Anderseniibacteriota</taxon>
    </lineage>
</organism>
<keyword evidence="1" id="KW-1133">Transmembrane helix</keyword>
<evidence type="ECO:0000313" key="3">
    <source>
        <dbReference type="Proteomes" id="UP000230731"/>
    </source>
</evidence>
<feature type="transmembrane region" description="Helical" evidence="1">
    <location>
        <begin position="85"/>
        <end position="118"/>
    </location>
</feature>
<dbReference type="PANTHER" id="PTHR39165:SF1">
    <property type="entry name" value="DUF456 DOMAIN-CONTAINING PROTEIN"/>
    <property type="match status" value="1"/>
</dbReference>
<keyword evidence="1" id="KW-0812">Transmembrane</keyword>
<dbReference type="PANTHER" id="PTHR39165">
    <property type="entry name" value="IG HYPOTHETICAL 17883"/>
    <property type="match status" value="1"/>
</dbReference>